<organism evidence="2 3">
    <name type="scientific">Chryseobacterium vrystaatense</name>
    <dbReference type="NCBI Taxonomy" id="307480"/>
    <lineage>
        <taxon>Bacteria</taxon>
        <taxon>Pseudomonadati</taxon>
        <taxon>Bacteroidota</taxon>
        <taxon>Flavobacteriia</taxon>
        <taxon>Flavobacteriales</taxon>
        <taxon>Weeksellaceae</taxon>
        <taxon>Chryseobacterium group</taxon>
        <taxon>Chryseobacterium</taxon>
    </lineage>
</organism>
<evidence type="ECO:0000313" key="3">
    <source>
        <dbReference type="Proteomes" id="UP000184108"/>
    </source>
</evidence>
<dbReference type="EMBL" id="FQVE01000007">
    <property type="protein sequence ID" value="SHG71718.1"/>
    <property type="molecule type" value="Genomic_DNA"/>
</dbReference>
<feature type="domain" description="DUF6438" evidence="1">
    <location>
        <begin position="150"/>
        <end position="263"/>
    </location>
</feature>
<accession>A0A1M5M394</accession>
<dbReference type="Proteomes" id="UP000184108">
    <property type="component" value="Unassembled WGS sequence"/>
</dbReference>
<dbReference type="Pfam" id="PF20033">
    <property type="entry name" value="DUF6438"/>
    <property type="match status" value="1"/>
</dbReference>
<sequence>MIKNIGYCSLLTLIVICCTPAKQNKKNILGEWLFAKIKIESTHAEPPVPFMQDPHNIIFYADGKYINKSGFFKIPDNDDRWENKTLYLGEQAKYKIFKDSLSLLNPVTNTYEASKVVKLTPDTLILKSKDKSLFTYIRHISKQYKNTNIDKIVVSKLPCYGTCPVNSTVISNKGELLFYGQQFNTKEGFFQAHISKQITEDIFKGLSTVNIEGLEKYYSESATDMASTTITFISNGKIVKTIYDYGSRSPFELRRLIRNISYLYQHADLKKLIIQDPILTATLQSDTKQVGLINNSESFYLFSELLNASSISNSAEKLPFTGSYQLDLPENTDYKKIDLYKRVIYTDGRIFKIQLRDKTFKTLDLGYNFFETNNLTEPRNYPKGVSTPDPLAIFSK</sequence>
<gene>
    <name evidence="2" type="ORF">SAMN02787073_4724</name>
</gene>
<dbReference type="RefSeq" id="WP_073175503.1">
    <property type="nucleotide sequence ID" value="NZ_FQVE01000007.1"/>
</dbReference>
<protein>
    <recommendedName>
        <fullName evidence="1">DUF6438 domain-containing protein</fullName>
    </recommendedName>
</protein>
<dbReference type="InterPro" id="IPR045497">
    <property type="entry name" value="DUF6438"/>
</dbReference>
<evidence type="ECO:0000313" key="2">
    <source>
        <dbReference type="EMBL" id="SHG71718.1"/>
    </source>
</evidence>
<dbReference type="AlphaFoldDB" id="A0A1M5M394"/>
<proteinExistence type="predicted"/>
<name>A0A1M5M394_9FLAO</name>
<evidence type="ECO:0000259" key="1">
    <source>
        <dbReference type="Pfam" id="PF20033"/>
    </source>
</evidence>
<reference evidence="3" key="1">
    <citation type="submission" date="2016-11" db="EMBL/GenBank/DDBJ databases">
        <authorList>
            <person name="Varghese N."/>
            <person name="Submissions S."/>
        </authorList>
    </citation>
    <scope>NUCLEOTIDE SEQUENCE [LARGE SCALE GENOMIC DNA]</scope>
    <source>
        <strain evidence="3">YR203</strain>
    </source>
</reference>